<dbReference type="Gene3D" id="6.10.280.130">
    <property type="match status" value="1"/>
</dbReference>
<dbReference type="PIRSF" id="PIRSF000006">
    <property type="entry name" value="Cbb3-Cox_fixP"/>
    <property type="match status" value="1"/>
</dbReference>
<accession>F4QTG4</accession>
<dbReference type="Gene3D" id="1.10.760.10">
    <property type="entry name" value="Cytochrome c-like domain"/>
    <property type="match status" value="2"/>
</dbReference>
<proteinExistence type="inferred from homology"/>
<evidence type="ECO:0000313" key="26">
    <source>
        <dbReference type="Proteomes" id="UP000006512"/>
    </source>
</evidence>
<dbReference type="PANTHER" id="PTHR33751">
    <property type="entry name" value="CBB3-TYPE CYTOCHROME C OXIDASE SUBUNIT FIXP"/>
    <property type="match status" value="1"/>
</dbReference>
<keyword evidence="16 19" id="KW-0408">Iron</keyword>
<dbReference type="EMBL" id="GL883080">
    <property type="protein sequence ID" value="EGF90034.1"/>
    <property type="molecule type" value="Genomic_DNA"/>
</dbReference>
<keyword evidence="7 19" id="KW-0349">Heme</keyword>
<reference evidence="26" key="1">
    <citation type="submission" date="2011-03" db="EMBL/GenBank/DDBJ databases">
        <title>Draft genome sequence of Brevundimonas diminuta.</title>
        <authorList>
            <person name="Brown P.J.B."/>
            <person name="Buechlein A."/>
            <person name="Hemmerich C."/>
            <person name="Brun Y.V."/>
        </authorList>
    </citation>
    <scope>NUCLEOTIDE SEQUENCE [LARGE SCALE GENOMIC DNA]</scope>
    <source>
        <strain evidence="26">C19</strain>
    </source>
</reference>
<feature type="binding site" description="covalent" evidence="21">
    <location>
        <position position="225"/>
    </location>
    <ligand>
        <name>heme c</name>
        <dbReference type="ChEBI" id="CHEBI:61717"/>
        <label>2</label>
    </ligand>
</feature>
<comment type="similarity">
    <text evidence="3 19">Belongs to the CcoP / FixP family.</text>
</comment>
<keyword evidence="6 19" id="KW-0997">Cell inner membrane</keyword>
<keyword evidence="11" id="KW-0677">Repeat</keyword>
<dbReference type="Pfam" id="PF14715">
    <property type="entry name" value="FixP_N"/>
    <property type="match status" value="1"/>
</dbReference>
<comment type="cofactor">
    <cofactor evidence="19 21">
        <name>heme c</name>
        <dbReference type="ChEBI" id="CHEBI:61717"/>
    </cofactor>
    <text evidence="19 21">Binds 2 heme C groups per subunit.</text>
</comment>
<evidence type="ECO:0000256" key="13">
    <source>
        <dbReference type="ARBA" id="ARBA00022982"/>
    </source>
</evidence>
<dbReference type="STRING" id="715226.ABI_44610"/>
<dbReference type="Pfam" id="PF00034">
    <property type="entry name" value="Cytochrom_C"/>
    <property type="match status" value="1"/>
</dbReference>
<dbReference type="GO" id="GO:0016491">
    <property type="term" value="F:oxidoreductase activity"/>
    <property type="evidence" value="ECO:0007669"/>
    <property type="project" value="UniProtKB-KW"/>
</dbReference>
<feature type="binding site" description="axial binding residue" evidence="20">
    <location>
        <position position="182"/>
    </location>
    <ligand>
        <name>heme c</name>
        <dbReference type="ChEBI" id="CHEBI:61717"/>
        <label>2</label>
    </ligand>
    <ligandPart>
        <name>Fe</name>
        <dbReference type="ChEBI" id="CHEBI:18248"/>
    </ligandPart>
</feature>
<dbReference type="RefSeq" id="WP_006275234.1">
    <property type="nucleotide sequence ID" value="NZ_GL883080.1"/>
</dbReference>
<organism evidence="25 26">
    <name type="scientific">Asticcacaulis biprosthecium C19</name>
    <dbReference type="NCBI Taxonomy" id="715226"/>
    <lineage>
        <taxon>Bacteria</taxon>
        <taxon>Pseudomonadati</taxon>
        <taxon>Pseudomonadota</taxon>
        <taxon>Alphaproteobacteria</taxon>
        <taxon>Caulobacterales</taxon>
        <taxon>Caulobacteraceae</taxon>
        <taxon>Asticcacaulis</taxon>
    </lineage>
</organism>
<dbReference type="InterPro" id="IPR008168">
    <property type="entry name" value="Cyt_C_IC"/>
</dbReference>
<evidence type="ECO:0000256" key="3">
    <source>
        <dbReference type="ARBA" id="ARBA00006113"/>
    </source>
</evidence>
<feature type="binding site" description="covalent" evidence="21">
    <location>
        <position position="134"/>
    </location>
    <ligand>
        <name>heme c</name>
        <dbReference type="ChEBI" id="CHEBI:61717"/>
        <label>1</label>
    </ligand>
</feature>
<evidence type="ECO:0000256" key="11">
    <source>
        <dbReference type="ARBA" id="ARBA00022737"/>
    </source>
</evidence>
<dbReference type="InterPro" id="IPR036909">
    <property type="entry name" value="Cyt_c-like_dom_sf"/>
</dbReference>
<evidence type="ECO:0000256" key="17">
    <source>
        <dbReference type="ARBA" id="ARBA00023065"/>
    </source>
</evidence>
<feature type="binding site" description="axial binding residue" evidence="20">
    <location>
        <position position="135"/>
    </location>
    <ligand>
        <name>heme c</name>
        <dbReference type="ChEBI" id="CHEBI:61717"/>
        <label>1</label>
    </ligand>
    <ligandPart>
        <name>Fe</name>
        <dbReference type="ChEBI" id="CHEBI:18248"/>
    </ligandPart>
</feature>
<keyword evidence="14 23" id="KW-1133">Transmembrane helix</keyword>
<dbReference type="GO" id="GO:0009055">
    <property type="term" value="F:electron transfer activity"/>
    <property type="evidence" value="ECO:0007669"/>
    <property type="project" value="InterPro"/>
</dbReference>
<name>F4QTG4_9CAUL</name>
<comment type="function">
    <text evidence="19">C-type cytochrome. Part of the cbb3-type cytochrome c oxidase complex.</text>
</comment>
<evidence type="ECO:0000256" key="6">
    <source>
        <dbReference type="ARBA" id="ARBA00022519"/>
    </source>
</evidence>
<dbReference type="InterPro" id="IPR004678">
    <property type="entry name" value="Cyt_c_oxidase_cbb3_su3"/>
</dbReference>
<evidence type="ECO:0000256" key="19">
    <source>
        <dbReference type="PIRNR" id="PIRNR000006"/>
    </source>
</evidence>
<evidence type="ECO:0000256" key="5">
    <source>
        <dbReference type="ARBA" id="ARBA00022475"/>
    </source>
</evidence>
<evidence type="ECO:0000256" key="14">
    <source>
        <dbReference type="ARBA" id="ARBA00022989"/>
    </source>
</evidence>
<keyword evidence="4 19" id="KW-0813">Transport</keyword>
<evidence type="ECO:0000256" key="18">
    <source>
        <dbReference type="ARBA" id="ARBA00023136"/>
    </source>
</evidence>
<feature type="domain" description="Cytochrome c" evidence="24">
    <location>
        <begin position="118"/>
        <end position="205"/>
    </location>
</feature>
<keyword evidence="9 23" id="KW-0812">Transmembrane</keyword>
<evidence type="ECO:0000259" key="24">
    <source>
        <dbReference type="PROSITE" id="PS51007"/>
    </source>
</evidence>
<comment type="subunit">
    <text evidence="19">Component of the cbb3-type cytochrome c oxidase.</text>
</comment>
<sequence>MTKDHKGEGNPSGPEVDEVSGIQTTGHEWDGLRELDNPAPRWWLIVWMVSIVFAVGYWVIYPAWPTLGGHTKGLFGWTQFEKLKVEQGEIFARQREHRRKFHAASFEQVNQDPALFEFARAGGAVVFKENCVACHGAGGEGRKGYPNLNDDDWLFGGAVGDIYRTIQVGSRSTHVDTHAAMMPAFGAMLKPQEIDDLATYVGSMNASQPPSVAWTNGRVLFETNCVSCHGAMGEGNRALGAPQLNDAIWLYGGDHDTLVQSITKSRAGVMPAWEQRLSVDDQRMVAVYVHSLGGGE</sequence>
<dbReference type="InterPro" id="IPR009056">
    <property type="entry name" value="Cyt_c-like_dom"/>
</dbReference>
<dbReference type="HOGENOM" id="CLU_047545_2_0_5"/>
<evidence type="ECO:0000256" key="16">
    <source>
        <dbReference type="ARBA" id="ARBA00023004"/>
    </source>
</evidence>
<evidence type="ECO:0000256" key="23">
    <source>
        <dbReference type="SAM" id="Phobius"/>
    </source>
</evidence>
<dbReference type="SUPFAM" id="SSF46626">
    <property type="entry name" value="Cytochrome c"/>
    <property type="match status" value="2"/>
</dbReference>
<dbReference type="PROSITE" id="PS51007">
    <property type="entry name" value="CYTC"/>
    <property type="match status" value="2"/>
</dbReference>
<dbReference type="GO" id="GO:0005506">
    <property type="term" value="F:iron ion binding"/>
    <property type="evidence" value="ECO:0007669"/>
    <property type="project" value="InterPro"/>
</dbReference>
<dbReference type="AlphaFoldDB" id="F4QTG4"/>
<comment type="pathway">
    <text evidence="2 19">Energy metabolism; oxidative phosphorylation.</text>
</comment>
<evidence type="ECO:0000313" key="25">
    <source>
        <dbReference type="EMBL" id="EGF90034.1"/>
    </source>
</evidence>
<evidence type="ECO:0000256" key="10">
    <source>
        <dbReference type="ARBA" id="ARBA00022723"/>
    </source>
</evidence>
<dbReference type="InterPro" id="IPR038414">
    <property type="entry name" value="CcoP_N_sf"/>
</dbReference>
<feature type="binding site" description="axial binding residue" evidence="20">
    <location>
        <position position="270"/>
    </location>
    <ligand>
        <name>heme c</name>
        <dbReference type="ChEBI" id="CHEBI:61717"/>
        <label>1</label>
    </ligand>
    <ligandPart>
        <name>Fe</name>
        <dbReference type="ChEBI" id="CHEBI:18248"/>
    </ligandPart>
</feature>
<dbReference type="UniPathway" id="UPA00705"/>
<comment type="subcellular location">
    <subcellularLocation>
        <location evidence="1 19">Cell inner membrane</location>
    </subcellularLocation>
</comment>
<dbReference type="OrthoDB" id="9811281at2"/>
<evidence type="ECO:0000256" key="1">
    <source>
        <dbReference type="ARBA" id="ARBA00004533"/>
    </source>
</evidence>
<evidence type="ECO:0000256" key="15">
    <source>
        <dbReference type="ARBA" id="ARBA00023002"/>
    </source>
</evidence>
<keyword evidence="12 19" id="KW-0375">Hydrogen ion transport</keyword>
<dbReference type="Pfam" id="PF13442">
    <property type="entry name" value="Cytochrome_CBB3"/>
    <property type="match status" value="1"/>
</dbReference>
<dbReference type="GO" id="GO:0006119">
    <property type="term" value="P:oxidative phosphorylation"/>
    <property type="evidence" value="ECO:0007669"/>
    <property type="project" value="UniProtKB-UniPathway"/>
</dbReference>
<dbReference type="PRINTS" id="PR00605">
    <property type="entry name" value="CYTCHROMECIC"/>
</dbReference>
<keyword evidence="17 19" id="KW-0406">Ion transport</keyword>
<feature type="binding site" description="covalent" evidence="21">
    <location>
        <position position="131"/>
    </location>
    <ligand>
        <name>heme c</name>
        <dbReference type="ChEBI" id="CHEBI:61717"/>
        <label>1</label>
    </ligand>
</feature>
<keyword evidence="15 19" id="KW-0560">Oxidoreductase</keyword>
<dbReference type="eggNOG" id="COG2010">
    <property type="taxonomic scope" value="Bacteria"/>
</dbReference>
<dbReference type="GO" id="GO:1902600">
    <property type="term" value="P:proton transmembrane transport"/>
    <property type="evidence" value="ECO:0007669"/>
    <property type="project" value="UniProtKB-KW"/>
</dbReference>
<evidence type="ECO:0000256" key="4">
    <source>
        <dbReference type="ARBA" id="ARBA00022448"/>
    </source>
</evidence>
<keyword evidence="18 19" id="KW-0472">Membrane</keyword>
<feature type="domain" description="Cytochrome c" evidence="24">
    <location>
        <begin position="212"/>
        <end position="293"/>
    </location>
</feature>
<dbReference type="GO" id="GO:0020037">
    <property type="term" value="F:heme binding"/>
    <property type="evidence" value="ECO:0007669"/>
    <property type="project" value="InterPro"/>
</dbReference>
<evidence type="ECO:0000256" key="12">
    <source>
        <dbReference type="ARBA" id="ARBA00022781"/>
    </source>
</evidence>
<gene>
    <name evidence="25" type="primary">ccoP</name>
    <name evidence="25" type="ORF">ABI_44610</name>
</gene>
<dbReference type="InterPro" id="IPR050597">
    <property type="entry name" value="Cytochrome_c_Oxidase_Subunit"/>
</dbReference>
<evidence type="ECO:0000256" key="21">
    <source>
        <dbReference type="PIRSR" id="PIRSR000006-2"/>
    </source>
</evidence>
<evidence type="ECO:0000256" key="8">
    <source>
        <dbReference type="ARBA" id="ARBA00022660"/>
    </source>
</evidence>
<evidence type="ECO:0000256" key="22">
    <source>
        <dbReference type="SAM" id="MobiDB-lite"/>
    </source>
</evidence>
<evidence type="ECO:0000256" key="20">
    <source>
        <dbReference type="PIRSR" id="PIRSR000006-1"/>
    </source>
</evidence>
<dbReference type="NCBIfam" id="TIGR00782">
    <property type="entry name" value="ccoP"/>
    <property type="match status" value="1"/>
</dbReference>
<dbReference type="PANTHER" id="PTHR33751:SF1">
    <property type="entry name" value="CBB3-TYPE CYTOCHROME C OXIDASE SUBUNIT FIXP"/>
    <property type="match status" value="1"/>
</dbReference>
<keyword evidence="8 19" id="KW-0679">Respiratory chain</keyword>
<keyword evidence="13 19" id="KW-0249">Electron transport</keyword>
<keyword evidence="10 19" id="KW-0479">Metal-binding</keyword>
<dbReference type="InterPro" id="IPR032858">
    <property type="entry name" value="CcoP_N"/>
</dbReference>
<evidence type="ECO:0000256" key="9">
    <source>
        <dbReference type="ARBA" id="ARBA00022692"/>
    </source>
</evidence>
<feature type="region of interest" description="Disordered" evidence="22">
    <location>
        <begin position="1"/>
        <end position="20"/>
    </location>
</feature>
<evidence type="ECO:0000256" key="2">
    <source>
        <dbReference type="ARBA" id="ARBA00004673"/>
    </source>
</evidence>
<evidence type="ECO:0000256" key="7">
    <source>
        <dbReference type="ARBA" id="ARBA00022617"/>
    </source>
</evidence>
<keyword evidence="26" id="KW-1185">Reference proteome</keyword>
<dbReference type="Proteomes" id="UP000006512">
    <property type="component" value="Unassembled WGS sequence"/>
</dbReference>
<keyword evidence="5 19" id="KW-1003">Cell membrane</keyword>
<dbReference type="GO" id="GO:0005886">
    <property type="term" value="C:plasma membrane"/>
    <property type="evidence" value="ECO:0007669"/>
    <property type="project" value="UniProtKB-SubCell"/>
</dbReference>
<protein>
    <recommendedName>
        <fullName evidence="19">Cbb3-type cytochrome c oxidase subunit</fullName>
    </recommendedName>
</protein>
<feature type="binding site" description="axial binding residue" evidence="20">
    <location>
        <position position="229"/>
    </location>
    <ligand>
        <name>heme c</name>
        <dbReference type="ChEBI" id="CHEBI:61717"/>
        <label>2</label>
    </ligand>
    <ligandPart>
        <name>Fe</name>
        <dbReference type="ChEBI" id="CHEBI:18248"/>
    </ligandPart>
</feature>
<feature type="binding site" description="covalent" evidence="21">
    <location>
        <position position="228"/>
    </location>
    <ligand>
        <name>heme c</name>
        <dbReference type="ChEBI" id="CHEBI:61717"/>
        <label>2</label>
    </ligand>
</feature>
<feature type="transmembrane region" description="Helical" evidence="23">
    <location>
        <begin position="42"/>
        <end position="64"/>
    </location>
</feature>